<dbReference type="AlphaFoldDB" id="A0AAD5X581"/>
<proteinExistence type="predicted"/>
<dbReference type="EC" id="2.4.1.142" evidence="3"/>
<dbReference type="Proteomes" id="UP001212841">
    <property type="component" value="Unassembled WGS sequence"/>
</dbReference>
<dbReference type="Pfam" id="PF13579">
    <property type="entry name" value="Glyco_trans_4_4"/>
    <property type="match status" value="1"/>
</dbReference>
<comment type="function">
    <text evidence="11">Participates in the formation of the lipid-linked precursor oligosaccharide for N-glycosylation. Involved in assembling the dolichol-pyrophosphate-GlcNAc(2)-Man(5) intermediate on the cytoplasmic surface of the ER.</text>
</comment>
<dbReference type="SUPFAM" id="SSF53756">
    <property type="entry name" value="UDP-Glycosyltransferase/glycogen phosphorylase"/>
    <property type="match status" value="1"/>
</dbReference>
<keyword evidence="15" id="KW-1185">Reference proteome</keyword>
<evidence type="ECO:0000256" key="12">
    <source>
        <dbReference type="SAM" id="Phobius"/>
    </source>
</evidence>
<dbReference type="InterPro" id="IPR028098">
    <property type="entry name" value="Glyco_trans_4-like_N"/>
</dbReference>
<accession>A0AAD5X581</accession>
<dbReference type="GO" id="GO:0005789">
    <property type="term" value="C:endoplasmic reticulum membrane"/>
    <property type="evidence" value="ECO:0007669"/>
    <property type="project" value="UniProtKB-SubCell"/>
</dbReference>
<dbReference type="GO" id="GO:0004578">
    <property type="term" value="F:chitobiosyldiphosphodolichol beta-mannosyltransferase activity"/>
    <property type="evidence" value="ECO:0007669"/>
    <property type="project" value="UniProtKB-EC"/>
</dbReference>
<protein>
    <recommendedName>
        <fullName evidence="4">Chitobiosyldiphosphodolichol beta-mannosyltransferase</fullName>
        <ecNumber evidence="3">2.4.1.142</ecNumber>
    </recommendedName>
</protein>
<evidence type="ECO:0000256" key="6">
    <source>
        <dbReference type="ARBA" id="ARBA00022679"/>
    </source>
</evidence>
<keyword evidence="5 14" id="KW-0328">Glycosyltransferase</keyword>
<dbReference type="InterPro" id="IPR026051">
    <property type="entry name" value="ALG1-like"/>
</dbReference>
<evidence type="ECO:0000256" key="9">
    <source>
        <dbReference type="ARBA" id="ARBA00022989"/>
    </source>
</evidence>
<keyword evidence="10 12" id="KW-0472">Membrane</keyword>
<name>A0AAD5X581_9FUNG</name>
<evidence type="ECO:0000256" key="11">
    <source>
        <dbReference type="ARBA" id="ARBA00024899"/>
    </source>
</evidence>
<evidence type="ECO:0000313" key="15">
    <source>
        <dbReference type="Proteomes" id="UP001212841"/>
    </source>
</evidence>
<evidence type="ECO:0000256" key="2">
    <source>
        <dbReference type="ARBA" id="ARBA00004922"/>
    </source>
</evidence>
<evidence type="ECO:0000256" key="3">
    <source>
        <dbReference type="ARBA" id="ARBA00012611"/>
    </source>
</evidence>
<comment type="pathway">
    <text evidence="2">Protein modification; protein glycosylation.</text>
</comment>
<comment type="caution">
    <text evidence="14">The sequence shown here is derived from an EMBL/GenBank/DDBJ whole genome shotgun (WGS) entry which is preliminary data.</text>
</comment>
<organism evidence="14 15">
    <name type="scientific">Rhizophlyctis rosea</name>
    <dbReference type="NCBI Taxonomy" id="64517"/>
    <lineage>
        <taxon>Eukaryota</taxon>
        <taxon>Fungi</taxon>
        <taxon>Fungi incertae sedis</taxon>
        <taxon>Chytridiomycota</taxon>
        <taxon>Chytridiomycota incertae sedis</taxon>
        <taxon>Chytridiomycetes</taxon>
        <taxon>Rhizophlyctidales</taxon>
        <taxon>Rhizophlyctidaceae</taxon>
        <taxon>Rhizophlyctis</taxon>
    </lineage>
</organism>
<evidence type="ECO:0000256" key="8">
    <source>
        <dbReference type="ARBA" id="ARBA00022824"/>
    </source>
</evidence>
<dbReference type="EMBL" id="JADGJD010000292">
    <property type="protein sequence ID" value="KAJ3052463.1"/>
    <property type="molecule type" value="Genomic_DNA"/>
</dbReference>
<gene>
    <name evidence="14" type="primary">ALG1</name>
    <name evidence="14" type="ORF">HK097_006230</name>
</gene>
<evidence type="ECO:0000256" key="1">
    <source>
        <dbReference type="ARBA" id="ARBA00004389"/>
    </source>
</evidence>
<evidence type="ECO:0000256" key="5">
    <source>
        <dbReference type="ARBA" id="ARBA00022676"/>
    </source>
</evidence>
<feature type="transmembrane region" description="Helical" evidence="12">
    <location>
        <begin position="6"/>
        <end position="27"/>
    </location>
</feature>
<sequence>MVDINIAVVFACVVPFLFFLTAIWRLIFRDAGEMPRVTLLVLGDIGRSPRMQYHALSLARNGFAVDIVAYEGTDPHSELVMEPNIAFHLIDPPQKIPARVSKLVYLVLAFQRVIRQISTLMLWLIVVVPPPDFMLVQNPPAVPTLLVAQLSRVFRRAKLIIDWHNFGYSIMALNLGSRSKIVQVAKWYEQLLGSRSHIHLCVTSAMAEELRKVWGVKGEIVTLHDRAPKHFRRLPVSEIHDLLCRLDFTDLEIQYLAGDKNFPTKSLITNKPGAKAAPVFKSDRPALIISSTSWTEDEDFSILLEAAKLYDAEAAGGKKLPELVFVITGQGPMKEHYTEEIRKVAWKRVRIHTAWLEASDYQLLLGSADLGVSLHTSSSGLDLPMKIVDMFGCELPVCAMGFKCIDELVQHDRNGLIFGNATELCQQFVELFGSFPASAPKLEALKRGTQEFQKSRWDDNWNTALKAKLKR</sequence>
<dbReference type="PANTHER" id="PTHR13036">
    <property type="entry name" value="BETA1,4 MANNOSYLTRANSFERASE"/>
    <property type="match status" value="1"/>
</dbReference>
<keyword evidence="9 12" id="KW-1133">Transmembrane helix</keyword>
<keyword evidence="8" id="KW-0256">Endoplasmic reticulum</keyword>
<dbReference type="PANTHER" id="PTHR13036:SF0">
    <property type="entry name" value="CHITOBIOSYLDIPHOSPHODOLICHOL BETA-MANNOSYLTRANSFERASE"/>
    <property type="match status" value="1"/>
</dbReference>
<dbReference type="Pfam" id="PF13692">
    <property type="entry name" value="Glyco_trans_1_4"/>
    <property type="match status" value="1"/>
</dbReference>
<dbReference type="Gene3D" id="3.40.50.2000">
    <property type="entry name" value="Glycogen Phosphorylase B"/>
    <property type="match status" value="1"/>
</dbReference>
<evidence type="ECO:0000256" key="10">
    <source>
        <dbReference type="ARBA" id="ARBA00023136"/>
    </source>
</evidence>
<feature type="domain" description="Glycosyltransferase subfamily 4-like N-terminal" evidence="13">
    <location>
        <begin position="53"/>
        <end position="221"/>
    </location>
</feature>
<evidence type="ECO:0000313" key="14">
    <source>
        <dbReference type="EMBL" id="KAJ3052463.1"/>
    </source>
</evidence>
<evidence type="ECO:0000256" key="7">
    <source>
        <dbReference type="ARBA" id="ARBA00022692"/>
    </source>
</evidence>
<comment type="subcellular location">
    <subcellularLocation>
        <location evidence="1">Endoplasmic reticulum membrane</location>
        <topology evidence="1">Single-pass membrane protein</topology>
    </subcellularLocation>
</comment>
<keyword evidence="7 12" id="KW-0812">Transmembrane</keyword>
<evidence type="ECO:0000259" key="13">
    <source>
        <dbReference type="Pfam" id="PF13579"/>
    </source>
</evidence>
<keyword evidence="6" id="KW-0808">Transferase</keyword>
<evidence type="ECO:0000256" key="4">
    <source>
        <dbReference type="ARBA" id="ARBA00015841"/>
    </source>
</evidence>
<reference evidence="14" key="1">
    <citation type="submission" date="2020-05" db="EMBL/GenBank/DDBJ databases">
        <title>Phylogenomic resolution of chytrid fungi.</title>
        <authorList>
            <person name="Stajich J.E."/>
            <person name="Amses K."/>
            <person name="Simmons R."/>
            <person name="Seto K."/>
            <person name="Myers J."/>
            <person name="Bonds A."/>
            <person name="Quandt C.A."/>
            <person name="Barry K."/>
            <person name="Liu P."/>
            <person name="Grigoriev I."/>
            <person name="Longcore J.E."/>
            <person name="James T.Y."/>
        </authorList>
    </citation>
    <scope>NUCLEOTIDE SEQUENCE</scope>
    <source>
        <strain evidence="14">JEL0318</strain>
    </source>
</reference>